<keyword evidence="3" id="KW-1185">Reference proteome</keyword>
<reference evidence="2 3" key="1">
    <citation type="submission" date="2021-04" db="EMBL/GenBank/DDBJ databases">
        <title>Allobacillus sp. nov. SKP8-2 isolated from shrimp paste.</title>
        <authorList>
            <person name="Tanasupawat S."/>
            <person name="Yiamsombat S."/>
            <person name="Kanchanasin P."/>
            <person name="Kuncharoen N."/>
        </authorList>
    </citation>
    <scope>NUCLEOTIDE SEQUENCE [LARGE SCALE GENOMIC DNA]</scope>
    <source>
        <strain evidence="2 3">SKP8-2</strain>
    </source>
</reference>
<evidence type="ECO:0008006" key="4">
    <source>
        <dbReference type="Google" id="ProtNLM"/>
    </source>
</evidence>
<dbReference type="EMBL" id="JAGSIE010000003">
    <property type="protein sequence ID" value="MBR7552682.1"/>
    <property type="molecule type" value="Genomic_DNA"/>
</dbReference>
<dbReference type="AlphaFoldDB" id="A0A941HS65"/>
<accession>A0A941HS65</accession>
<protein>
    <recommendedName>
        <fullName evidence="4">YviE</fullName>
    </recommendedName>
</protein>
<evidence type="ECO:0000313" key="2">
    <source>
        <dbReference type="EMBL" id="MBR7552682.1"/>
    </source>
</evidence>
<gene>
    <name evidence="2" type="ORF">KC820_00815</name>
</gene>
<proteinExistence type="predicted"/>
<feature type="region of interest" description="Disordered" evidence="1">
    <location>
        <begin position="1"/>
        <end position="40"/>
    </location>
</feature>
<dbReference type="Proteomes" id="UP000675431">
    <property type="component" value="Unassembled WGS sequence"/>
</dbReference>
<comment type="caution">
    <text evidence="2">The sequence shown here is derived from an EMBL/GenBank/DDBJ whole genome shotgun (WGS) entry which is preliminary data.</text>
</comment>
<dbReference type="RefSeq" id="WP_212367228.1">
    <property type="nucleotide sequence ID" value="NZ_JAGSIE010000003.1"/>
</dbReference>
<evidence type="ECO:0000313" key="3">
    <source>
        <dbReference type="Proteomes" id="UP000675431"/>
    </source>
</evidence>
<dbReference type="InterPro" id="IPR045527">
    <property type="entry name" value="DUF6470"/>
</dbReference>
<sequence>MQFPRLSIQSQPALLGMNAQPASQQMQQPKADMQIQQPKADLSITQRPGKLLIDQSQAWADMGKFGALEATKKAANQGKQAVMEAISQKANEGNQLMKIENGGNIIASLSKQQTMSDVKPAALDWIPSHFSVKTSYTPAEVEISVQAREPMINATPQKVVHEYQPGNLDIYVRQPADLQIEFEA</sequence>
<organism evidence="2 3">
    <name type="scientific">Allobacillus saliphilus</name>
    <dbReference type="NCBI Taxonomy" id="2912308"/>
    <lineage>
        <taxon>Bacteria</taxon>
        <taxon>Bacillati</taxon>
        <taxon>Bacillota</taxon>
        <taxon>Bacilli</taxon>
        <taxon>Bacillales</taxon>
        <taxon>Bacillaceae</taxon>
        <taxon>Allobacillus</taxon>
    </lineage>
</organism>
<evidence type="ECO:0000256" key="1">
    <source>
        <dbReference type="SAM" id="MobiDB-lite"/>
    </source>
</evidence>
<dbReference type="Pfam" id="PF20074">
    <property type="entry name" value="DUF6470"/>
    <property type="match status" value="1"/>
</dbReference>
<name>A0A941HS65_9BACI</name>